<organism evidence="1 2">
    <name type="scientific">Vireo altiloquus</name>
    <name type="common">Black-whiskered vireo</name>
    <name type="synonym">Muscicapa altiloqua</name>
    <dbReference type="NCBI Taxonomy" id="34956"/>
    <lineage>
        <taxon>Eukaryota</taxon>
        <taxon>Metazoa</taxon>
        <taxon>Chordata</taxon>
        <taxon>Craniata</taxon>
        <taxon>Vertebrata</taxon>
        <taxon>Euteleostomi</taxon>
        <taxon>Archelosauria</taxon>
        <taxon>Archosauria</taxon>
        <taxon>Dinosauria</taxon>
        <taxon>Saurischia</taxon>
        <taxon>Theropoda</taxon>
        <taxon>Coelurosauria</taxon>
        <taxon>Aves</taxon>
        <taxon>Neognathae</taxon>
        <taxon>Neoaves</taxon>
        <taxon>Telluraves</taxon>
        <taxon>Australaves</taxon>
        <taxon>Passeriformes</taxon>
        <taxon>Corvoidea</taxon>
        <taxon>Vireonidae</taxon>
        <taxon>Vireoninae</taxon>
        <taxon>Vireo</taxon>
    </lineage>
</organism>
<protein>
    <submittedName>
        <fullName evidence="1">LRC14 protein</fullName>
    </submittedName>
</protein>
<dbReference type="EMBL" id="VZRF01015160">
    <property type="protein sequence ID" value="NWT21062.1"/>
    <property type="molecule type" value="Genomic_DNA"/>
</dbReference>
<dbReference type="AlphaFoldDB" id="A0A7K5LS18"/>
<accession>A0A7K5LS18</accession>
<feature type="non-terminal residue" evidence="1">
    <location>
        <position position="1"/>
    </location>
</feature>
<gene>
    <name evidence="1" type="primary">Lrrc14_10</name>
    <name evidence="1" type="ORF">VIRALT_R15347</name>
</gene>
<sequence length="54" mass="5921">RSLKLVCRDIDVQHWTPESGIGIQCLARQLGMLPSLQELNVGCSELSGNLSQIL</sequence>
<keyword evidence="2" id="KW-1185">Reference proteome</keyword>
<name>A0A7K5LS18_VIRAL</name>
<proteinExistence type="predicted"/>
<dbReference type="Proteomes" id="UP000589495">
    <property type="component" value="Unassembled WGS sequence"/>
</dbReference>
<comment type="caution">
    <text evidence="1">The sequence shown here is derived from an EMBL/GenBank/DDBJ whole genome shotgun (WGS) entry which is preliminary data.</text>
</comment>
<evidence type="ECO:0000313" key="1">
    <source>
        <dbReference type="EMBL" id="NWT21062.1"/>
    </source>
</evidence>
<evidence type="ECO:0000313" key="2">
    <source>
        <dbReference type="Proteomes" id="UP000589495"/>
    </source>
</evidence>
<reference evidence="1 2" key="1">
    <citation type="submission" date="2019-09" db="EMBL/GenBank/DDBJ databases">
        <title>Bird 10,000 Genomes (B10K) Project - Family phase.</title>
        <authorList>
            <person name="Zhang G."/>
        </authorList>
    </citation>
    <scope>NUCLEOTIDE SEQUENCE [LARGE SCALE GENOMIC DNA]</scope>
    <source>
        <strain evidence="1">B10K-DU-001-22</strain>
        <tissue evidence="1">Muscle</tissue>
    </source>
</reference>
<feature type="non-terminal residue" evidence="1">
    <location>
        <position position="54"/>
    </location>
</feature>